<sequence>MQFKILSGFIIFLGSYLPLAIILAVQDIPIAWWGNPLCDLSKIDECMYNPFENPYLSVIFIVVTIISVIISNVTLNEVDLPFDGEVKSSKSIPNDIINYVFPYVVSFMGISYDTPEKMLGFVVFLLWMFAITYKSGQIVMNPLLLMFGWKLYEAKIIINGNERDVRVLKKGSLPPGYYKFQSIQDFYISKEYN</sequence>
<keyword evidence="1" id="KW-1133">Transmembrane helix</keyword>
<reference evidence="2" key="1">
    <citation type="submission" date="2006-08" db="EMBL/GenBank/DDBJ databases">
        <title>Complete sequence of Chromosome1 of Shewanella sp. MR-7.</title>
        <authorList>
            <consortium name="US DOE Joint Genome Institute"/>
            <person name="Copeland A."/>
            <person name="Lucas S."/>
            <person name="Lapidus A."/>
            <person name="Barry K."/>
            <person name="Detter J.C."/>
            <person name="Glavina del Rio T."/>
            <person name="Hammon N."/>
            <person name="Israni S."/>
            <person name="Dalin E."/>
            <person name="Tice H."/>
            <person name="Pitluck S."/>
            <person name="Kiss H."/>
            <person name="Brettin T."/>
            <person name="Bruce D."/>
            <person name="Han C."/>
            <person name="Tapia R."/>
            <person name="Gilna P."/>
            <person name="Schmutz J."/>
            <person name="Larimer F."/>
            <person name="Land M."/>
            <person name="Hauser L."/>
            <person name="Kyrpides N."/>
            <person name="Mikhailova N."/>
            <person name="Nealson K."/>
            <person name="Konstantinidis K."/>
            <person name="Klappenbach J."/>
            <person name="Tiedje J."/>
            <person name="Richardson P."/>
        </authorList>
    </citation>
    <scope>NUCLEOTIDE SEQUENCE</scope>
    <source>
        <strain evidence="2">MR-7</strain>
    </source>
</reference>
<keyword evidence="1" id="KW-0812">Transmembrane</keyword>
<dbReference type="EMBL" id="CP000444">
    <property type="protein sequence ID" value="ABI44170.1"/>
    <property type="molecule type" value="Genomic_DNA"/>
</dbReference>
<name>Q0HRT5_SHESR</name>
<gene>
    <name evidence="2" type="ordered locus">Shewmr7_3186</name>
</gene>
<organism evidence="2">
    <name type="scientific">Shewanella sp. (strain MR-7)</name>
    <dbReference type="NCBI Taxonomy" id="60481"/>
    <lineage>
        <taxon>Bacteria</taxon>
        <taxon>Pseudomonadati</taxon>
        <taxon>Pseudomonadota</taxon>
        <taxon>Gammaproteobacteria</taxon>
        <taxon>Alteromonadales</taxon>
        <taxon>Shewanellaceae</taxon>
        <taxon>Shewanella</taxon>
    </lineage>
</organism>
<evidence type="ECO:0000256" key="1">
    <source>
        <dbReference type="SAM" id="Phobius"/>
    </source>
</evidence>
<feature type="transmembrane region" description="Helical" evidence="1">
    <location>
        <begin position="96"/>
        <end position="112"/>
    </location>
</feature>
<feature type="transmembrane region" description="Helical" evidence="1">
    <location>
        <begin position="54"/>
        <end position="75"/>
    </location>
</feature>
<accession>Q0HRT5</accession>
<evidence type="ECO:0000313" key="2">
    <source>
        <dbReference type="EMBL" id="ABI44170.1"/>
    </source>
</evidence>
<feature type="transmembrane region" description="Helical" evidence="1">
    <location>
        <begin position="9"/>
        <end position="34"/>
    </location>
</feature>
<proteinExistence type="predicted"/>
<keyword evidence="1" id="KW-0472">Membrane</keyword>
<dbReference type="AlphaFoldDB" id="Q0HRT5"/>
<feature type="transmembrane region" description="Helical" evidence="1">
    <location>
        <begin position="118"/>
        <end position="136"/>
    </location>
</feature>
<dbReference type="HOGENOM" id="CLU_117592_0_0_6"/>
<protein>
    <submittedName>
        <fullName evidence="2">Uncharacterized protein</fullName>
    </submittedName>
</protein>
<dbReference type="KEGG" id="shm:Shewmr7_3186"/>